<dbReference type="Gene3D" id="3.40.1050.10">
    <property type="entry name" value="Carbonic anhydrase"/>
    <property type="match status" value="1"/>
</dbReference>
<evidence type="ECO:0000256" key="7">
    <source>
        <dbReference type="PIRSR" id="PIRSR601765-1"/>
    </source>
</evidence>
<dbReference type="FunCoup" id="Q029X2">
    <property type="interactions" value="357"/>
</dbReference>
<evidence type="ECO:0000256" key="5">
    <source>
        <dbReference type="ARBA" id="ARBA00023239"/>
    </source>
</evidence>
<dbReference type="InterPro" id="IPR045066">
    <property type="entry name" value="Beta_CA_cladeB"/>
</dbReference>
<dbReference type="Pfam" id="PF00484">
    <property type="entry name" value="Pro_CA"/>
    <property type="match status" value="1"/>
</dbReference>
<evidence type="ECO:0000256" key="3">
    <source>
        <dbReference type="ARBA" id="ARBA00022723"/>
    </source>
</evidence>
<dbReference type="KEGG" id="sus:Acid_1160"/>
<feature type="binding site" evidence="7">
    <location>
        <position position="101"/>
    </location>
    <ligand>
        <name>Zn(2+)</name>
        <dbReference type="ChEBI" id="CHEBI:29105"/>
    </ligand>
</feature>
<dbReference type="GO" id="GO:0008270">
    <property type="term" value="F:zinc ion binding"/>
    <property type="evidence" value="ECO:0007669"/>
    <property type="project" value="InterPro"/>
</dbReference>
<dbReference type="STRING" id="234267.Acid_1160"/>
<gene>
    <name evidence="8" type="ordered locus">Acid_1160</name>
</gene>
<evidence type="ECO:0000256" key="1">
    <source>
        <dbReference type="ARBA" id="ARBA00006217"/>
    </source>
</evidence>
<organism evidence="8">
    <name type="scientific">Solibacter usitatus (strain Ellin6076)</name>
    <dbReference type="NCBI Taxonomy" id="234267"/>
    <lineage>
        <taxon>Bacteria</taxon>
        <taxon>Pseudomonadati</taxon>
        <taxon>Acidobacteriota</taxon>
        <taxon>Terriglobia</taxon>
        <taxon>Bryobacterales</taxon>
        <taxon>Solibacteraceae</taxon>
        <taxon>Candidatus Solibacter</taxon>
    </lineage>
</organism>
<dbReference type="SMART" id="SM00947">
    <property type="entry name" value="Pro_CA"/>
    <property type="match status" value="1"/>
</dbReference>
<evidence type="ECO:0000256" key="2">
    <source>
        <dbReference type="ARBA" id="ARBA00012925"/>
    </source>
</evidence>
<dbReference type="EC" id="4.2.1.1" evidence="2"/>
<comment type="similarity">
    <text evidence="1">Belongs to the beta-class carbonic anhydrase family.</text>
</comment>
<feature type="binding site" evidence="7">
    <location>
        <position position="104"/>
    </location>
    <ligand>
        <name>Zn(2+)</name>
        <dbReference type="ChEBI" id="CHEBI:29105"/>
    </ligand>
</feature>
<dbReference type="EMBL" id="CP000473">
    <property type="protein sequence ID" value="ABJ82154.1"/>
    <property type="molecule type" value="Genomic_DNA"/>
</dbReference>
<reference evidence="8" key="1">
    <citation type="submission" date="2006-10" db="EMBL/GenBank/DDBJ databases">
        <title>Complete sequence of Solibacter usitatus Ellin6076.</title>
        <authorList>
            <consortium name="US DOE Joint Genome Institute"/>
            <person name="Copeland A."/>
            <person name="Lucas S."/>
            <person name="Lapidus A."/>
            <person name="Barry K."/>
            <person name="Detter J.C."/>
            <person name="Glavina del Rio T."/>
            <person name="Hammon N."/>
            <person name="Israni S."/>
            <person name="Dalin E."/>
            <person name="Tice H."/>
            <person name="Pitluck S."/>
            <person name="Thompson L.S."/>
            <person name="Brettin T."/>
            <person name="Bruce D."/>
            <person name="Han C."/>
            <person name="Tapia R."/>
            <person name="Gilna P."/>
            <person name="Schmutz J."/>
            <person name="Larimer F."/>
            <person name="Land M."/>
            <person name="Hauser L."/>
            <person name="Kyrpides N."/>
            <person name="Mikhailova N."/>
            <person name="Janssen P.H."/>
            <person name="Kuske C.R."/>
            <person name="Richardson P."/>
        </authorList>
    </citation>
    <scope>NUCLEOTIDE SEQUENCE</scope>
    <source>
        <strain evidence="8">Ellin6076</strain>
    </source>
</reference>
<keyword evidence="5 8" id="KW-0456">Lyase</keyword>
<dbReference type="HOGENOM" id="CLU_053879_5_3_0"/>
<dbReference type="GO" id="GO:0004089">
    <property type="term" value="F:carbonate dehydratase activity"/>
    <property type="evidence" value="ECO:0007669"/>
    <property type="project" value="UniProtKB-EC"/>
</dbReference>
<dbReference type="eggNOG" id="COG0288">
    <property type="taxonomic scope" value="Bacteria"/>
</dbReference>
<dbReference type="OrthoDB" id="9769739at2"/>
<comment type="cofactor">
    <cofactor evidence="7">
        <name>Zn(2+)</name>
        <dbReference type="ChEBI" id="CHEBI:29105"/>
    </cofactor>
    <text evidence="7">Binds 1 zinc ion per subunit.</text>
</comment>
<keyword evidence="3 7" id="KW-0479">Metal-binding</keyword>
<name>Q029X2_SOLUE</name>
<evidence type="ECO:0000313" key="8">
    <source>
        <dbReference type="EMBL" id="ABJ82154.1"/>
    </source>
</evidence>
<proteinExistence type="inferred from homology"/>
<dbReference type="PANTHER" id="PTHR11002:SF76">
    <property type="entry name" value="CARBONIC ANHYDRASE"/>
    <property type="match status" value="1"/>
</dbReference>
<sequence length="202" mass="22081">MKDLLEGYRRFRAKGWPEQRGVFETLARDGQAPKAMVVACVDSRVDPAMIFDAGPGEILTVRNVANLVPPYAPDAAYHGTSAALEFGVRVLQVRHVMVMGHGLCGGVRALLEGAPGPGHEFVAPWMSIAETARVHVMKSVPAEQRQQACEWEAIKVSLANLLTFPWIAERVGTGKLALHGTWFDIHTGELMILQADDRFVPA</sequence>
<evidence type="ECO:0000256" key="6">
    <source>
        <dbReference type="ARBA" id="ARBA00048348"/>
    </source>
</evidence>
<evidence type="ECO:0000256" key="4">
    <source>
        <dbReference type="ARBA" id="ARBA00022833"/>
    </source>
</evidence>
<dbReference type="PANTHER" id="PTHR11002">
    <property type="entry name" value="CARBONIC ANHYDRASE"/>
    <property type="match status" value="1"/>
</dbReference>
<dbReference type="InParanoid" id="Q029X2"/>
<dbReference type="AlphaFoldDB" id="Q029X2"/>
<protein>
    <recommendedName>
        <fullName evidence="2">carbonic anhydrase</fullName>
        <ecNumber evidence="2">4.2.1.1</ecNumber>
    </recommendedName>
</protein>
<dbReference type="InterPro" id="IPR001765">
    <property type="entry name" value="Carbonic_anhydrase"/>
</dbReference>
<feature type="binding site" evidence="7">
    <location>
        <position position="40"/>
    </location>
    <ligand>
        <name>Zn(2+)</name>
        <dbReference type="ChEBI" id="CHEBI:29105"/>
    </ligand>
</feature>
<dbReference type="CDD" id="cd00884">
    <property type="entry name" value="beta_CA_cladeB"/>
    <property type="match status" value="1"/>
</dbReference>
<comment type="catalytic activity">
    <reaction evidence="6">
        <text>hydrogencarbonate + H(+) = CO2 + H2O</text>
        <dbReference type="Rhea" id="RHEA:10748"/>
        <dbReference type="ChEBI" id="CHEBI:15377"/>
        <dbReference type="ChEBI" id="CHEBI:15378"/>
        <dbReference type="ChEBI" id="CHEBI:16526"/>
        <dbReference type="ChEBI" id="CHEBI:17544"/>
        <dbReference type="EC" id="4.2.1.1"/>
    </reaction>
</comment>
<accession>Q029X2</accession>
<dbReference type="InterPro" id="IPR036874">
    <property type="entry name" value="Carbonic_anhydrase_sf"/>
</dbReference>
<keyword evidence="4 7" id="KW-0862">Zinc</keyword>
<feature type="binding site" evidence="7">
    <location>
        <position position="42"/>
    </location>
    <ligand>
        <name>Zn(2+)</name>
        <dbReference type="ChEBI" id="CHEBI:29105"/>
    </ligand>
</feature>
<dbReference type="SUPFAM" id="SSF53056">
    <property type="entry name" value="beta-carbonic anhydrase, cab"/>
    <property type="match status" value="1"/>
</dbReference>